<dbReference type="PANTHER" id="PTHR30383">
    <property type="entry name" value="THIOESTERASE 1/PROTEASE 1/LYSOPHOSPHOLIPASE L1"/>
    <property type="match status" value="1"/>
</dbReference>
<evidence type="ECO:0000259" key="1">
    <source>
        <dbReference type="Pfam" id="PF13472"/>
    </source>
</evidence>
<evidence type="ECO:0000313" key="3">
    <source>
        <dbReference type="Proteomes" id="UP000611762"/>
    </source>
</evidence>
<organism evidence="2 3">
    <name type="scientific">Congzhengia minquanensis</name>
    <dbReference type="NCBI Taxonomy" id="2763657"/>
    <lineage>
        <taxon>Bacteria</taxon>
        <taxon>Bacillati</taxon>
        <taxon>Bacillota</taxon>
        <taxon>Clostridia</taxon>
        <taxon>Eubacteriales</taxon>
        <taxon>Oscillospiraceae</taxon>
        <taxon>Congzhengia</taxon>
    </lineage>
</organism>
<gene>
    <name evidence="2" type="ORF">H8698_05300</name>
</gene>
<accession>A0A926DMD8</accession>
<dbReference type="RefSeq" id="WP_249311556.1">
    <property type="nucleotide sequence ID" value="NZ_JACRSU010000002.1"/>
</dbReference>
<dbReference type="SUPFAM" id="SSF52266">
    <property type="entry name" value="SGNH hydrolase"/>
    <property type="match status" value="1"/>
</dbReference>
<name>A0A926DMD8_9FIRM</name>
<dbReference type="PANTHER" id="PTHR30383:SF5">
    <property type="entry name" value="SGNH HYDROLASE-TYPE ESTERASE DOMAIN-CONTAINING PROTEIN"/>
    <property type="match status" value="1"/>
</dbReference>
<dbReference type="EMBL" id="JACRSU010000002">
    <property type="protein sequence ID" value="MBC8540387.1"/>
    <property type="molecule type" value="Genomic_DNA"/>
</dbReference>
<reference evidence="2" key="1">
    <citation type="submission" date="2020-08" db="EMBL/GenBank/DDBJ databases">
        <title>Genome public.</title>
        <authorList>
            <person name="Liu C."/>
            <person name="Sun Q."/>
        </authorList>
    </citation>
    <scope>NUCLEOTIDE SEQUENCE</scope>
    <source>
        <strain evidence="2">H8</strain>
    </source>
</reference>
<dbReference type="InterPro" id="IPR036514">
    <property type="entry name" value="SGNH_hydro_sf"/>
</dbReference>
<proteinExistence type="predicted"/>
<feature type="domain" description="SGNH hydrolase-type esterase" evidence="1">
    <location>
        <begin position="24"/>
        <end position="218"/>
    </location>
</feature>
<dbReference type="Proteomes" id="UP000611762">
    <property type="component" value="Unassembled WGS sequence"/>
</dbReference>
<comment type="caution">
    <text evidence="2">The sequence shown here is derived from an EMBL/GenBank/DDBJ whole genome shotgun (WGS) entry which is preliminary data.</text>
</comment>
<evidence type="ECO:0000313" key="2">
    <source>
        <dbReference type="EMBL" id="MBC8540387.1"/>
    </source>
</evidence>
<dbReference type="Gene3D" id="3.40.50.1110">
    <property type="entry name" value="SGNH hydrolase"/>
    <property type="match status" value="1"/>
</dbReference>
<keyword evidence="3" id="KW-1185">Reference proteome</keyword>
<dbReference type="Pfam" id="PF13472">
    <property type="entry name" value="Lipase_GDSL_2"/>
    <property type="match status" value="1"/>
</dbReference>
<protein>
    <submittedName>
        <fullName evidence="2">GDSL family lipase</fullName>
    </submittedName>
</protein>
<dbReference type="GO" id="GO:0004622">
    <property type="term" value="F:phosphatidylcholine lysophospholipase activity"/>
    <property type="evidence" value="ECO:0007669"/>
    <property type="project" value="TreeGrafter"/>
</dbReference>
<sequence>MKIMNRIHEKANDNANKPGVTIAFLGDSVTQGCFELYKKSDGSIETVFDKTNAYHTYLNRILSLLYPSVPVNIINAGISGDNATHGFERLERDVLRYSPDLVVVCFGLNDAMAGLSGISQYKAALKNIFLTLQKETIETIFMTPNMMNTYVSSCITDADCRAIAEASQSVQNSAVLEKYLSEAHSLCIEYNIPVCDCYFKWKQLYENGVDTTMLLANRINHPVREMNWLFAVSLVETMMN</sequence>
<dbReference type="InterPro" id="IPR013830">
    <property type="entry name" value="SGNH_hydro"/>
</dbReference>
<dbReference type="AlphaFoldDB" id="A0A926DMD8"/>
<dbReference type="InterPro" id="IPR051532">
    <property type="entry name" value="Ester_Hydrolysis_Enzymes"/>
</dbReference>